<feature type="non-terminal residue" evidence="1">
    <location>
        <position position="1"/>
    </location>
</feature>
<gene>
    <name evidence="1" type="ORF">Tci_927429</name>
</gene>
<organism evidence="1">
    <name type="scientific">Tanacetum cinerariifolium</name>
    <name type="common">Dalmatian daisy</name>
    <name type="synonym">Chrysanthemum cinerariifolium</name>
    <dbReference type="NCBI Taxonomy" id="118510"/>
    <lineage>
        <taxon>Eukaryota</taxon>
        <taxon>Viridiplantae</taxon>
        <taxon>Streptophyta</taxon>
        <taxon>Embryophyta</taxon>
        <taxon>Tracheophyta</taxon>
        <taxon>Spermatophyta</taxon>
        <taxon>Magnoliopsida</taxon>
        <taxon>eudicotyledons</taxon>
        <taxon>Gunneridae</taxon>
        <taxon>Pentapetalae</taxon>
        <taxon>asterids</taxon>
        <taxon>campanulids</taxon>
        <taxon>Asterales</taxon>
        <taxon>Asteraceae</taxon>
        <taxon>Asteroideae</taxon>
        <taxon>Anthemideae</taxon>
        <taxon>Anthemidinae</taxon>
        <taxon>Tanacetum</taxon>
    </lineage>
</organism>
<evidence type="ECO:0000313" key="1">
    <source>
        <dbReference type="EMBL" id="GFD55460.1"/>
    </source>
</evidence>
<sequence length="86" mass="9705">NPNHPPTRVHDSEESLVHAEVYKIKMAERPGHALPINYAKLNALYDQFVPQKELSCEQVYWLPIAEIVSQSSTPAKPVAPLYILDP</sequence>
<accession>A0A699XAK9</accession>
<name>A0A699XAK9_TANCI</name>
<dbReference type="AlphaFoldDB" id="A0A699XAK9"/>
<comment type="caution">
    <text evidence="1">The sequence shown here is derived from an EMBL/GenBank/DDBJ whole genome shotgun (WGS) entry which is preliminary data.</text>
</comment>
<protein>
    <submittedName>
        <fullName evidence="1">Uncharacterized protein</fullName>
    </submittedName>
</protein>
<reference evidence="1" key="1">
    <citation type="journal article" date="2019" name="Sci. Rep.">
        <title>Draft genome of Tanacetum cinerariifolium, the natural source of mosquito coil.</title>
        <authorList>
            <person name="Yamashiro T."/>
            <person name="Shiraishi A."/>
            <person name="Satake H."/>
            <person name="Nakayama K."/>
        </authorList>
    </citation>
    <scope>NUCLEOTIDE SEQUENCE</scope>
</reference>
<proteinExistence type="predicted"/>
<dbReference type="EMBL" id="BKCJ011818270">
    <property type="protein sequence ID" value="GFD55460.1"/>
    <property type="molecule type" value="Genomic_DNA"/>
</dbReference>